<sequence length="101" mass="11470">MEDLFETHVQLLTQIHLLATCNPNLNPEASSTRICLKELGTFAQSSIALHHQYNPKFQTLFQPCNLMGAMQLIEDFSTHVSIDCSPHKTVKKTGRRQMCQL</sequence>
<keyword evidence="1" id="KW-0805">Transcription regulation</keyword>
<reference evidence="4 5" key="1">
    <citation type="journal article" date="2001" name="Nature">
        <title>Initial sequencing and analysis of the human genome.</title>
        <authorList>
            <consortium name="International Human Genome Sequencing Consortium"/>
            <person name="Lander E.S."/>
            <person name="Linton L.M."/>
            <person name="Birren B."/>
            <person name="Nusbaum C."/>
            <person name="Zody M.C."/>
            <person name="Baldwin J."/>
            <person name="Devon K."/>
            <person name="Dewar K."/>
            <person name="Doyle M."/>
            <person name="FitzHugh W."/>
            <person name="Funke R."/>
            <person name="Gage D."/>
            <person name="Harris K."/>
            <person name="Heaford A."/>
            <person name="Howland J."/>
            <person name="Kann L."/>
            <person name="Lehoczky J."/>
            <person name="LeVine R."/>
            <person name="McEwan P."/>
            <person name="McKernan K."/>
            <person name="Meldrim J."/>
            <person name="Mesirov J.P."/>
            <person name="Miranda C."/>
            <person name="Morris W."/>
            <person name="Naylor J."/>
            <person name="Raymond C."/>
            <person name="Rosetti M."/>
            <person name="Santos R."/>
            <person name="Sheridan A."/>
            <person name="Sougnez C."/>
            <person name="Stange-Thomann N."/>
            <person name="Stojanovic N."/>
            <person name="Subramanian A."/>
            <person name="Wyman D."/>
            <person name="Rogers J."/>
            <person name="Sulston J."/>
            <person name="Ainscough R."/>
            <person name="Beck S."/>
            <person name="Bentley D."/>
            <person name="Burton J."/>
            <person name="Clee C."/>
            <person name="Carter N."/>
            <person name="Coulson A."/>
            <person name="Deadman R."/>
            <person name="Deloukas P."/>
            <person name="Dunham A."/>
            <person name="Dunham I."/>
            <person name="Durbin R."/>
            <person name="French L."/>
            <person name="Grafham D."/>
            <person name="Gregory S."/>
            <person name="Hubbard T."/>
            <person name="Humphray S."/>
            <person name="Hunt A."/>
            <person name="Jones M."/>
            <person name="Lloyd C."/>
            <person name="McMurray A."/>
            <person name="Matthews L."/>
            <person name="Mercer S."/>
            <person name="Milne S."/>
            <person name="Mullikin J.C."/>
            <person name="Mungall A."/>
            <person name="Plumb R."/>
            <person name="Ross M."/>
            <person name="Shownkeen R."/>
            <person name="Sims S."/>
            <person name="Waterston R.H."/>
            <person name="Wilson R.K."/>
            <person name="Hillier L.W."/>
            <person name="McPherson J.D."/>
            <person name="Marra M.A."/>
            <person name="Mardis E.R."/>
            <person name="Fulton L.A."/>
            <person name="Chinwalla A.T."/>
            <person name="Pepin K.H."/>
            <person name="Gish W.R."/>
            <person name="Chissoe S.L."/>
            <person name="Wendl M.C."/>
            <person name="Delehaunty K.D."/>
            <person name="Miner T.L."/>
            <person name="Delehaunty A."/>
            <person name="Kramer J.B."/>
            <person name="Cook L.L."/>
            <person name="Fulton R.S."/>
            <person name="Johnson D.L."/>
            <person name="Minx P.J."/>
            <person name="Clifton S.W."/>
            <person name="Hawkins T."/>
            <person name="Branscomb E."/>
            <person name="Predki P."/>
            <person name="Richardson P."/>
            <person name="Wenning S."/>
            <person name="Slezak T."/>
            <person name="Doggett N."/>
            <person name="Cheng J.F."/>
            <person name="Olsen A."/>
            <person name="Lucas S."/>
            <person name="Elkin C."/>
            <person name="Uberbacher E."/>
            <person name="Frazier M."/>
            <person name="Gibbs R.A."/>
            <person name="Muzny D.M."/>
            <person name="Scherer S.E."/>
            <person name="Bouck J.B."/>
            <person name="Sodergren E.J."/>
            <person name="Worley K.C."/>
            <person name="Rives C.M."/>
            <person name="Gorrell J.H."/>
            <person name="Metzker M.L."/>
            <person name="Naylor S.L."/>
            <person name="Kucherlapati R.S."/>
            <person name="Nelson D.L."/>
            <person name="Weinstock G.M."/>
            <person name="Sakaki Y."/>
            <person name="Fujiyama A."/>
            <person name="Hattori M."/>
            <person name="Yada T."/>
            <person name="Toyoda A."/>
            <person name="Itoh T."/>
            <person name="Kawagoe C."/>
            <person name="Watanabe H."/>
            <person name="Totoki Y."/>
            <person name="Taylor T."/>
            <person name="Weissenbach J."/>
            <person name="Heilig R."/>
            <person name="Saurin W."/>
            <person name="Artiguenave F."/>
            <person name="Brottier P."/>
            <person name="Bruls T."/>
            <person name="Pelletier E."/>
            <person name="Robert C."/>
            <person name="Wincker P."/>
            <person name="Smith D.R."/>
            <person name="Doucette-Stamm L."/>
            <person name="Rubenfield M."/>
            <person name="Weinstock K."/>
            <person name="Lee H.M."/>
            <person name="Dubois J."/>
            <person name="Rosenthal A."/>
            <person name="Platzer M."/>
            <person name="Nyakatura G."/>
            <person name="Taudien S."/>
            <person name="Rump A."/>
            <person name="Yang H."/>
            <person name="Yu J."/>
            <person name="Wang J."/>
            <person name="Huang G."/>
            <person name="Gu J."/>
            <person name="Hood L."/>
            <person name="Rowen L."/>
            <person name="Madan A."/>
            <person name="Qin S."/>
            <person name="Davis R.W."/>
            <person name="Federspiel N.A."/>
            <person name="Abola A.P."/>
            <person name="Proctor M.J."/>
            <person name="Myers R.M."/>
            <person name="Schmutz J."/>
            <person name="Dickson M."/>
            <person name="Grimwood J."/>
            <person name="Cox D.R."/>
            <person name="Olson M.V."/>
            <person name="Kaul R."/>
            <person name="Raymond C."/>
            <person name="Shimizu N."/>
            <person name="Kawasaki K."/>
            <person name="Minoshima S."/>
            <person name="Evans G.A."/>
            <person name="Athanasiou M."/>
            <person name="Schultz R."/>
            <person name="Roe B.A."/>
            <person name="Chen F."/>
            <person name="Pan H."/>
            <person name="Ramser J."/>
            <person name="Lehrach H."/>
            <person name="Reinhardt R."/>
            <person name="McCombie W.R."/>
            <person name="de la Bastide M."/>
            <person name="Dedhia N."/>
            <person name="Blocker H."/>
            <person name="Hornischer K."/>
            <person name="Nordsiek G."/>
            <person name="Agarwala R."/>
            <person name="Aravind L."/>
            <person name="Bailey J.A."/>
            <person name="Bateman A."/>
            <person name="Batzoglou S."/>
            <person name="Birney E."/>
            <person name="Bork P."/>
            <person name="Brown D.G."/>
            <person name="Burge C.B."/>
            <person name="Cerutti L."/>
            <person name="Chen H.C."/>
            <person name="Church D."/>
            <person name="Clamp M."/>
            <person name="Copley R.R."/>
            <person name="Doerks T."/>
            <person name="Eddy S.R."/>
            <person name="Eichler E.E."/>
            <person name="Furey T.S."/>
            <person name="Galagan J."/>
            <person name="Gilbert J.G."/>
            <person name="Harmon C."/>
            <person name="Hayashizaki Y."/>
            <person name="Haussler D."/>
            <person name="Hermjakob H."/>
            <person name="Hokamp K."/>
            <person name="Jang W."/>
            <person name="Johnson L.S."/>
            <person name="Jones T.A."/>
            <person name="Kasif S."/>
            <person name="Kaspryzk A."/>
            <person name="Kennedy S."/>
            <person name="Kent W.J."/>
            <person name="Kitts P."/>
            <person name="Koonin E.V."/>
            <person name="Korf I."/>
            <person name="Kulp D."/>
            <person name="Lancet D."/>
            <person name="Lowe T.M."/>
            <person name="McLysaght A."/>
            <person name="Mikkelsen T."/>
            <person name="Moran J.V."/>
            <person name="Mulder N."/>
            <person name="Pollara V.J."/>
            <person name="Ponting C.P."/>
            <person name="Schuler G."/>
            <person name="Schultz J."/>
            <person name="Slater G."/>
            <person name="Smit A.F."/>
            <person name="Stupka E."/>
            <person name="Szustakowski J."/>
            <person name="Thierry-Mieg D."/>
            <person name="Thierry-Mieg J."/>
            <person name="Wagner L."/>
            <person name="Wallis J."/>
            <person name="Wheeler R."/>
            <person name="Williams A."/>
            <person name="Wolf Y.I."/>
            <person name="Wolfe K.H."/>
            <person name="Yang S.P."/>
            <person name="Yeh R.F."/>
            <person name="Collins F."/>
            <person name="Guyer M.S."/>
            <person name="Peterson J."/>
            <person name="Felsenfeld A."/>
            <person name="Wetterstrand K.A."/>
            <person name="Patrinos A."/>
            <person name="Morgan M.J."/>
            <person name="de Jong P."/>
            <person name="Catanese J.J."/>
            <person name="Osoegawa K."/>
            <person name="Shizuya H."/>
            <person name="Choi S."/>
            <person name="Chen Y.J."/>
        </authorList>
    </citation>
    <scope>NUCLEOTIDE SEQUENCE [LARGE SCALE GENOMIC DNA]</scope>
</reference>
<proteinExistence type="evidence at protein level"/>
<keyword evidence="5" id="KW-1185">Reference proteome</keyword>
<accession>A0AAQ5BIE2</accession>
<dbReference type="Ensembl" id="ENST00000714832.1">
    <property type="protein sequence ID" value="ENSP00000520033.1"/>
    <property type="gene ID" value="ENSG00000163374.22"/>
</dbReference>
<reference evidence="4 5" key="2">
    <citation type="journal article" date="2004" name="Nature">
        <title>Finishing the euchromatic sequence of the human genome.</title>
        <authorList>
            <consortium name="International Human Genome Sequencing Consortium"/>
        </authorList>
    </citation>
    <scope>NUCLEOTIDE SEQUENCE [LARGE SCALE GENOMIC DNA]</scope>
</reference>
<dbReference type="OpenTargets" id="ENSG00000163374"/>
<evidence type="ECO:0000313" key="5">
    <source>
        <dbReference type="Proteomes" id="UP000005640"/>
    </source>
</evidence>
<evidence type="ECO:0000256" key="1">
    <source>
        <dbReference type="ARBA" id="ARBA00023015"/>
    </source>
</evidence>
<dbReference type="GeneTree" id="ENSGT00390000016256"/>
<protein>
    <submittedName>
        <fullName evidence="4">YY1 associated protein 1</fullName>
    </submittedName>
</protein>
<evidence type="ECO:0000256" key="3">
    <source>
        <dbReference type="ARBA" id="ARBA00023242"/>
    </source>
</evidence>
<reference evidence="4" key="5">
    <citation type="submission" date="2025-09" db="UniProtKB">
        <authorList>
            <consortium name="Ensembl"/>
        </authorList>
    </citation>
    <scope>IDENTIFICATION</scope>
</reference>
<evidence type="ECO:0007829" key="6">
    <source>
        <dbReference type="PeptideAtlas" id="A0AAQ5BIE2"/>
    </source>
</evidence>
<name>A0AAQ5BIE2_HUMAN</name>
<dbReference type="Proteomes" id="UP000005640">
    <property type="component" value="Chromosome 1"/>
</dbReference>
<dbReference type="EMBL" id="BX088689">
    <property type="status" value="NOT_ANNOTATED_CDS"/>
    <property type="molecule type" value="Genomic_DNA"/>
</dbReference>
<dbReference type="InterPro" id="IPR052435">
    <property type="entry name" value="YY1-Transcr_Regul"/>
</dbReference>
<organism evidence="4 5">
    <name type="scientific">Homo sapiens</name>
    <name type="common">Human</name>
    <dbReference type="NCBI Taxonomy" id="9606"/>
    <lineage>
        <taxon>Eukaryota</taxon>
        <taxon>Metazoa</taxon>
        <taxon>Chordata</taxon>
        <taxon>Craniata</taxon>
        <taxon>Vertebrata</taxon>
        <taxon>Euteleostomi</taxon>
        <taxon>Mammalia</taxon>
        <taxon>Eutheria</taxon>
        <taxon>Euarchontoglires</taxon>
        <taxon>Primates</taxon>
        <taxon>Haplorrhini</taxon>
        <taxon>Catarrhini</taxon>
        <taxon>Hominidae</taxon>
        <taxon>Homo</taxon>
    </lineage>
</organism>
<reference evidence="4" key="4">
    <citation type="submission" date="2025-08" db="UniProtKB">
        <authorList>
            <consortium name="Ensembl"/>
        </authorList>
    </citation>
    <scope>IDENTIFICATION</scope>
</reference>
<dbReference type="PANTHER" id="PTHR16088:SF3">
    <property type="entry name" value="GON-4-LIKE PROTEIN"/>
    <property type="match status" value="1"/>
</dbReference>
<gene>
    <name evidence="4" type="primary">YY1AP1</name>
</gene>
<dbReference type="Ensembl" id="ENST00000714832.1">
    <property type="protein sequence ID" value="ENSP00000520033.1"/>
    <property type="gene ID" value="ENSG00000163374.21"/>
</dbReference>
<dbReference type="AlphaFoldDB" id="A0AAQ5BIE2"/>
<dbReference type="HGNC" id="HGNC:30935">
    <property type="gene designation" value="YY1AP1"/>
</dbReference>
<reference evidence="4 5" key="3">
    <citation type="journal article" date="2006" name="Nature">
        <title>The DNA sequence and biological annotation of human chromosome 1.</title>
        <authorList>
            <person name="Gregory S.G."/>
            <person name="Barlow K.F."/>
            <person name="McLay K.E."/>
            <person name="Kaul R."/>
            <person name="Swarbreck D."/>
            <person name="Dunham A."/>
            <person name="Scott C.E."/>
            <person name="Howe K.L."/>
            <person name="Woodfine K."/>
            <person name="Spencer C.C."/>
            <person name="Jones M.C."/>
            <person name="Gillson C."/>
            <person name="Searle S."/>
            <person name="Zhou Y."/>
            <person name="Kokocinski F."/>
            <person name="McDonald L."/>
            <person name="Evans R."/>
            <person name="Phillips K."/>
            <person name="Atkinson A."/>
            <person name="Cooper R."/>
            <person name="Jones C."/>
            <person name="Hall R.E."/>
            <person name="Andrews T.D."/>
            <person name="Lloyd C."/>
            <person name="Ainscough R."/>
            <person name="Almeida J.P."/>
            <person name="Ambrose K.D."/>
            <person name="Anderson F."/>
            <person name="Andrew R.W."/>
            <person name="Ashwell R.I."/>
            <person name="Aubin K."/>
            <person name="Babbage A.K."/>
            <person name="Bagguley C.L."/>
            <person name="Bailey J."/>
            <person name="Beasley H."/>
            <person name="Bethel G."/>
            <person name="Bird C.P."/>
            <person name="Bray-Allen S."/>
            <person name="Brown J.Y."/>
            <person name="Brown A.J."/>
            <person name="Buckley D."/>
            <person name="Burton J."/>
            <person name="Bye J."/>
            <person name="Carder C."/>
            <person name="Chapman J.C."/>
            <person name="Clark S.Y."/>
            <person name="Clarke G."/>
            <person name="Clee C."/>
            <person name="Cobley V."/>
            <person name="Collier R.E."/>
            <person name="Corby N."/>
            <person name="Coville G.J."/>
            <person name="Davies J."/>
            <person name="Deadman R."/>
            <person name="Dunn M."/>
            <person name="Earthrowl M."/>
            <person name="Ellington A.G."/>
            <person name="Errington H."/>
            <person name="Frankish A."/>
            <person name="Frankland J."/>
            <person name="French L."/>
            <person name="Garner P."/>
            <person name="Garnett J."/>
            <person name="Gay L."/>
            <person name="Ghori M.R."/>
            <person name="Gibson R."/>
            <person name="Gilby L.M."/>
            <person name="Gillett W."/>
            <person name="Glithero R.J."/>
            <person name="Grafham D.V."/>
            <person name="Griffiths C."/>
            <person name="Griffiths-Jones S."/>
            <person name="Grocock R."/>
            <person name="Hammond S."/>
            <person name="Harrison E.S."/>
            <person name="Hart E."/>
            <person name="Haugen E."/>
            <person name="Heath P.D."/>
            <person name="Holmes S."/>
            <person name="Holt K."/>
            <person name="Howden P.J."/>
            <person name="Hunt A.R."/>
            <person name="Hunt S.E."/>
            <person name="Hunter G."/>
            <person name="Isherwood J."/>
            <person name="James R."/>
            <person name="Johnson C."/>
            <person name="Johnson D."/>
            <person name="Joy A."/>
            <person name="Kay M."/>
            <person name="Kershaw J.K."/>
            <person name="Kibukawa M."/>
            <person name="Kimberley A.M."/>
            <person name="King A."/>
            <person name="Knights A.J."/>
            <person name="Lad H."/>
            <person name="Laird G."/>
            <person name="Lawlor S."/>
            <person name="Leongamornlert D.A."/>
            <person name="Lloyd D.M."/>
            <person name="Loveland J."/>
            <person name="Lovell J."/>
            <person name="Lush M.J."/>
            <person name="Lyne R."/>
            <person name="Martin S."/>
            <person name="Mashreghi-Mohammadi M."/>
            <person name="Matthews L."/>
            <person name="Matthews N.S."/>
            <person name="McLaren S."/>
            <person name="Milne S."/>
            <person name="Mistry S."/>
            <person name="Moore M.J."/>
            <person name="Nickerson T."/>
            <person name="O'Dell C.N."/>
            <person name="Oliver K."/>
            <person name="Palmeiri A."/>
            <person name="Palmer S.A."/>
            <person name="Parker A."/>
            <person name="Patel D."/>
            <person name="Pearce A.V."/>
            <person name="Peck A.I."/>
            <person name="Pelan S."/>
            <person name="Phelps K."/>
            <person name="Phillimore B.J."/>
            <person name="Plumb R."/>
            <person name="Rajan J."/>
            <person name="Raymond C."/>
            <person name="Rouse G."/>
            <person name="Saenphimmachak C."/>
            <person name="Sehra H.K."/>
            <person name="Sheridan E."/>
            <person name="Shownkeen R."/>
            <person name="Sims S."/>
            <person name="Skuce C.D."/>
            <person name="Smith M."/>
            <person name="Steward C."/>
            <person name="Subramanian S."/>
            <person name="Sycamore N."/>
            <person name="Tracey A."/>
            <person name="Tromans A."/>
            <person name="Van Helmond Z."/>
            <person name="Wall M."/>
            <person name="Wallis J.M."/>
            <person name="White S."/>
            <person name="Whitehead S.L."/>
            <person name="Wilkinson J.E."/>
            <person name="Willey D.L."/>
            <person name="Williams H."/>
            <person name="Wilming L."/>
            <person name="Wray P.W."/>
            <person name="Wu Z."/>
            <person name="Coulson A."/>
            <person name="Vaudin M."/>
            <person name="Sulston J.E."/>
            <person name="Durbin R."/>
            <person name="Hubbard T."/>
            <person name="Wooster R."/>
            <person name="Dunham I."/>
            <person name="Carter N.P."/>
            <person name="McVean G."/>
            <person name="Ross M.T."/>
            <person name="Harrow J."/>
            <person name="Olson M.V."/>
            <person name="Beck S."/>
            <person name="Rogers J."/>
            <person name="Bentley D.R."/>
            <person name="Banerjee R."/>
            <person name="Bryant S.P."/>
            <person name="Burford D.C."/>
            <person name="Burrill W.D."/>
            <person name="Clegg S.M."/>
            <person name="Dhami P."/>
            <person name="Dovey O."/>
            <person name="Faulkner L.M."/>
            <person name="Gribble S.M."/>
            <person name="Langford C.F."/>
            <person name="Pandian R.D."/>
            <person name="Porter K.M."/>
            <person name="Prigmore E."/>
        </authorList>
    </citation>
    <scope>NUCLEOTIDE SEQUENCE [LARGE SCALE GENOMIC DNA]</scope>
</reference>
<dbReference type="PANTHER" id="PTHR16088">
    <property type="entry name" value="YY1 ASSOCIATED PROTEIN-RELATED"/>
    <property type="match status" value="1"/>
</dbReference>
<evidence type="ECO:0000313" key="4">
    <source>
        <dbReference type="Ensembl" id="ENSP00000520033.1"/>
    </source>
</evidence>
<keyword evidence="6" id="KW-1267">Proteomics identification</keyword>
<dbReference type="SMR" id="A0AAQ5BIE2"/>
<evidence type="ECO:0000256" key="2">
    <source>
        <dbReference type="ARBA" id="ARBA00023163"/>
    </source>
</evidence>
<dbReference type="EMBL" id="AL162734">
    <property type="status" value="NOT_ANNOTATED_CDS"/>
    <property type="molecule type" value="Genomic_DNA"/>
</dbReference>
<keyword evidence="2" id="KW-0804">Transcription</keyword>
<keyword evidence="3" id="KW-0539">Nucleus</keyword>